<keyword evidence="2" id="KW-1185">Reference proteome</keyword>
<dbReference type="InParanoid" id="G0M835"/>
<sequence length="95" mass="11012">MEIRGTGTSLKNVSIAEERKLGFCQSVFLTQNCLRIPTLLPKYLLRELKRKKRMEKTKNRKFLLHLKKNLEAVEIAGLGSESLFVPILPMEKRIE</sequence>
<accession>G0M835</accession>
<evidence type="ECO:0000313" key="1">
    <source>
        <dbReference type="EMBL" id="EGT30236.1"/>
    </source>
</evidence>
<dbReference type="HOGENOM" id="CLU_2374604_0_0_1"/>
<dbReference type="Proteomes" id="UP000008068">
    <property type="component" value="Unassembled WGS sequence"/>
</dbReference>
<dbReference type="EMBL" id="GL379786">
    <property type="protein sequence ID" value="EGT30236.1"/>
    <property type="molecule type" value="Genomic_DNA"/>
</dbReference>
<proteinExistence type="predicted"/>
<dbReference type="AlphaFoldDB" id="G0M835"/>
<evidence type="ECO:0000313" key="2">
    <source>
        <dbReference type="Proteomes" id="UP000008068"/>
    </source>
</evidence>
<gene>
    <name evidence="1" type="ORF">CAEBREN_17952</name>
</gene>
<organism evidence="2">
    <name type="scientific">Caenorhabditis brenneri</name>
    <name type="common">Nematode worm</name>
    <dbReference type="NCBI Taxonomy" id="135651"/>
    <lineage>
        <taxon>Eukaryota</taxon>
        <taxon>Metazoa</taxon>
        <taxon>Ecdysozoa</taxon>
        <taxon>Nematoda</taxon>
        <taxon>Chromadorea</taxon>
        <taxon>Rhabditida</taxon>
        <taxon>Rhabditina</taxon>
        <taxon>Rhabditomorpha</taxon>
        <taxon>Rhabditoidea</taxon>
        <taxon>Rhabditidae</taxon>
        <taxon>Peloderinae</taxon>
        <taxon>Caenorhabditis</taxon>
    </lineage>
</organism>
<protein>
    <submittedName>
        <fullName evidence="1">Uncharacterized protein</fullName>
    </submittedName>
</protein>
<name>G0M835_CAEBE</name>
<reference evidence="2" key="1">
    <citation type="submission" date="2011-07" db="EMBL/GenBank/DDBJ databases">
        <authorList>
            <consortium name="Caenorhabditis brenneri Sequencing and Analysis Consortium"/>
            <person name="Wilson R.K."/>
        </authorList>
    </citation>
    <scope>NUCLEOTIDE SEQUENCE [LARGE SCALE GENOMIC DNA]</scope>
    <source>
        <strain evidence="2">PB2801</strain>
    </source>
</reference>